<gene>
    <name evidence="1" type="ORF">G4Y79_13175</name>
</gene>
<dbReference type="SUPFAM" id="SSF52096">
    <property type="entry name" value="ClpP/crotonase"/>
    <property type="match status" value="1"/>
</dbReference>
<dbReference type="EMBL" id="CP062983">
    <property type="protein sequence ID" value="QPC80664.1"/>
    <property type="molecule type" value="Genomic_DNA"/>
</dbReference>
<dbReference type="Proteomes" id="UP000594468">
    <property type="component" value="Chromosome"/>
</dbReference>
<evidence type="ECO:0000313" key="2">
    <source>
        <dbReference type="Proteomes" id="UP000594468"/>
    </source>
</evidence>
<dbReference type="AlphaFoldDB" id="A0A7S8E5C4"/>
<dbReference type="RefSeq" id="WP_195168739.1">
    <property type="nucleotide sequence ID" value="NZ_CP062983.1"/>
</dbReference>
<name>A0A7S8E5C4_9CHLR</name>
<sequence>MYEFILTETHDQIFEIVLNRPDKRNAMNIQMVEEIGKAIDDAERAFIQGEARVLFIRAEGRVFSSGIDLTSFLEDENKYGENWRDNLFPTTADLQSVMNKIEDCSLPTFCLMHGYCLGLGMELALACDFRIIAERTKLALPESRLGMIPDVGGTTRLLRLVGPSRAKEIIMTGGNIDVVDAERWGIVNYVVPKDDLIPKAEALAKDIMLSAPLAVSYTKRTINDMLDDRGNLKIEAWAQAQLIRTEDFYNGVNAMINKTYPVEWKGK</sequence>
<dbReference type="GO" id="GO:0006635">
    <property type="term" value="P:fatty acid beta-oxidation"/>
    <property type="evidence" value="ECO:0007669"/>
    <property type="project" value="TreeGrafter"/>
</dbReference>
<dbReference type="CDD" id="cd06558">
    <property type="entry name" value="crotonase-like"/>
    <property type="match status" value="1"/>
</dbReference>
<dbReference type="Gene3D" id="3.90.226.10">
    <property type="entry name" value="2-enoyl-CoA Hydratase, Chain A, domain 1"/>
    <property type="match status" value="1"/>
</dbReference>
<dbReference type="PANTHER" id="PTHR11941:SF54">
    <property type="entry name" value="ENOYL-COA HYDRATASE, MITOCHONDRIAL"/>
    <property type="match status" value="1"/>
</dbReference>
<dbReference type="GO" id="GO:0016853">
    <property type="term" value="F:isomerase activity"/>
    <property type="evidence" value="ECO:0007669"/>
    <property type="project" value="UniProtKB-KW"/>
</dbReference>
<protein>
    <submittedName>
        <fullName evidence="1">Enoyl-CoA hydratase/isomerase family protein</fullName>
    </submittedName>
</protein>
<keyword evidence="1" id="KW-0413">Isomerase</keyword>
<organism evidence="1 2">
    <name type="scientific">Phototrophicus methaneseepsis</name>
    <dbReference type="NCBI Taxonomy" id="2710758"/>
    <lineage>
        <taxon>Bacteria</taxon>
        <taxon>Bacillati</taxon>
        <taxon>Chloroflexota</taxon>
        <taxon>Candidatus Thermofontia</taxon>
        <taxon>Phototrophicales</taxon>
        <taxon>Phototrophicaceae</taxon>
        <taxon>Phototrophicus</taxon>
    </lineage>
</organism>
<evidence type="ECO:0000313" key="1">
    <source>
        <dbReference type="EMBL" id="QPC80664.1"/>
    </source>
</evidence>
<keyword evidence="2" id="KW-1185">Reference proteome</keyword>
<proteinExistence type="predicted"/>
<reference evidence="1 2" key="1">
    <citation type="submission" date="2020-02" db="EMBL/GenBank/DDBJ databases">
        <authorList>
            <person name="Zheng R.K."/>
            <person name="Sun C.M."/>
        </authorList>
    </citation>
    <scope>NUCLEOTIDE SEQUENCE [LARGE SCALE GENOMIC DNA]</scope>
    <source>
        <strain evidence="2">rifampicinis</strain>
    </source>
</reference>
<dbReference type="Pfam" id="PF00378">
    <property type="entry name" value="ECH_1"/>
    <property type="match status" value="1"/>
</dbReference>
<dbReference type="InterPro" id="IPR029045">
    <property type="entry name" value="ClpP/crotonase-like_dom_sf"/>
</dbReference>
<dbReference type="KEGG" id="pmet:G4Y79_13175"/>
<accession>A0A7S8E5C4</accession>
<dbReference type="InterPro" id="IPR001753">
    <property type="entry name" value="Enoyl-CoA_hydra/iso"/>
</dbReference>
<dbReference type="PANTHER" id="PTHR11941">
    <property type="entry name" value="ENOYL-COA HYDRATASE-RELATED"/>
    <property type="match status" value="1"/>
</dbReference>